<accession>A0A2U1CQ35</accession>
<dbReference type="PANTHER" id="PTHR32196">
    <property type="entry name" value="ABC TRANSPORTER PERMEASE PROTEIN YPHD-RELATED-RELATED"/>
    <property type="match status" value="1"/>
</dbReference>
<evidence type="ECO:0000256" key="6">
    <source>
        <dbReference type="SAM" id="Phobius"/>
    </source>
</evidence>
<dbReference type="EMBL" id="QEKO01000001">
    <property type="protein sequence ID" value="PVY68012.1"/>
    <property type="molecule type" value="Genomic_DNA"/>
</dbReference>
<dbReference type="Pfam" id="PF02653">
    <property type="entry name" value="BPD_transp_2"/>
    <property type="match status" value="1"/>
</dbReference>
<organism evidence="7 8">
    <name type="scientific">Pusillimonas noertemannii</name>
    <dbReference type="NCBI Taxonomy" id="305977"/>
    <lineage>
        <taxon>Bacteria</taxon>
        <taxon>Pseudomonadati</taxon>
        <taxon>Pseudomonadota</taxon>
        <taxon>Betaproteobacteria</taxon>
        <taxon>Burkholderiales</taxon>
        <taxon>Alcaligenaceae</taxon>
        <taxon>Pusillimonas</taxon>
    </lineage>
</organism>
<feature type="transmembrane region" description="Helical" evidence="6">
    <location>
        <begin position="133"/>
        <end position="159"/>
    </location>
</feature>
<keyword evidence="2" id="KW-1003">Cell membrane</keyword>
<feature type="transmembrane region" description="Helical" evidence="6">
    <location>
        <begin position="249"/>
        <end position="268"/>
    </location>
</feature>
<evidence type="ECO:0000256" key="2">
    <source>
        <dbReference type="ARBA" id="ARBA00022475"/>
    </source>
</evidence>
<feature type="transmembrane region" description="Helical" evidence="6">
    <location>
        <begin position="6"/>
        <end position="33"/>
    </location>
</feature>
<evidence type="ECO:0000256" key="3">
    <source>
        <dbReference type="ARBA" id="ARBA00022692"/>
    </source>
</evidence>
<proteinExistence type="predicted"/>
<dbReference type="RefSeq" id="WP_017524160.1">
    <property type="nucleotide sequence ID" value="NZ_JACCEX010000001.1"/>
</dbReference>
<evidence type="ECO:0000256" key="5">
    <source>
        <dbReference type="ARBA" id="ARBA00023136"/>
    </source>
</evidence>
<dbReference type="STRING" id="1231391.GCA_000308195_01802"/>
<comment type="subcellular location">
    <subcellularLocation>
        <location evidence="1">Cell membrane</location>
        <topology evidence="1">Multi-pass membrane protein</topology>
    </subcellularLocation>
</comment>
<keyword evidence="4 6" id="KW-1133">Transmembrane helix</keyword>
<sequence>MTDILYSFWYLVPVTLVQSLMYATVAFGIMIPFRILNLPDLTCEGSLPLGGCLAAAFLTAGFNPYGATVLAVLAGALAGAITAWLHLRFRIHSLLAGILVFTMLWSVNLRVLGKPNAPLPGGANMFDALSPEILASNWLQVGLLGALAAAGTLVLIWLFRTEIGLSMRCVGVNERLAPALAIRSAVYIVGGFALANAIVAFGGALLVQQQGYADVTMGFGVLINGLAALIVGEAIVGRHTVIRQMCAPLVGAIVYYQLVSLGLATGLHPSDLKFLTGLFVIVTLALPRLLRRGQGSALGL</sequence>
<keyword evidence="8" id="KW-1185">Reference proteome</keyword>
<dbReference type="OrthoDB" id="9778389at2"/>
<dbReference type="Proteomes" id="UP000246145">
    <property type="component" value="Unassembled WGS sequence"/>
</dbReference>
<evidence type="ECO:0000256" key="4">
    <source>
        <dbReference type="ARBA" id="ARBA00022989"/>
    </source>
</evidence>
<dbReference type="PANTHER" id="PTHR32196:SF69">
    <property type="entry name" value="BRANCHED-CHAIN AMINO ACID TRANSPORT SYSTEM, PERMEASE PROTEIN"/>
    <property type="match status" value="1"/>
</dbReference>
<evidence type="ECO:0000256" key="1">
    <source>
        <dbReference type="ARBA" id="ARBA00004651"/>
    </source>
</evidence>
<gene>
    <name evidence="7" type="ORF">C7440_0398</name>
</gene>
<name>A0A2U1CQ35_9BURK</name>
<evidence type="ECO:0000313" key="7">
    <source>
        <dbReference type="EMBL" id="PVY68012.1"/>
    </source>
</evidence>
<feature type="transmembrane region" description="Helical" evidence="6">
    <location>
        <begin position="94"/>
        <end position="113"/>
    </location>
</feature>
<dbReference type="GO" id="GO:0005886">
    <property type="term" value="C:plasma membrane"/>
    <property type="evidence" value="ECO:0007669"/>
    <property type="project" value="UniProtKB-SubCell"/>
</dbReference>
<feature type="transmembrane region" description="Helical" evidence="6">
    <location>
        <begin position="180"/>
        <end position="205"/>
    </location>
</feature>
<reference evidence="7 8" key="1">
    <citation type="submission" date="2018-04" db="EMBL/GenBank/DDBJ databases">
        <title>Genomic Encyclopedia of Type Strains, Phase IV (KMG-IV): sequencing the most valuable type-strain genomes for metagenomic binning, comparative biology and taxonomic classification.</title>
        <authorList>
            <person name="Goeker M."/>
        </authorList>
    </citation>
    <scope>NUCLEOTIDE SEQUENCE [LARGE SCALE GENOMIC DNA]</scope>
    <source>
        <strain evidence="7 8">DSM 10065</strain>
    </source>
</reference>
<dbReference type="AlphaFoldDB" id="A0A2U1CQ35"/>
<keyword evidence="5 6" id="KW-0472">Membrane</keyword>
<dbReference type="InterPro" id="IPR001851">
    <property type="entry name" value="ABC_transp_permease"/>
</dbReference>
<comment type="caution">
    <text evidence="7">The sequence shown here is derived from an EMBL/GenBank/DDBJ whole genome shotgun (WGS) entry which is preliminary data.</text>
</comment>
<dbReference type="GO" id="GO:0022857">
    <property type="term" value="F:transmembrane transporter activity"/>
    <property type="evidence" value="ECO:0007669"/>
    <property type="project" value="InterPro"/>
</dbReference>
<feature type="transmembrane region" description="Helical" evidence="6">
    <location>
        <begin position="217"/>
        <end position="237"/>
    </location>
</feature>
<feature type="transmembrane region" description="Helical" evidence="6">
    <location>
        <begin position="68"/>
        <end position="87"/>
    </location>
</feature>
<evidence type="ECO:0000313" key="8">
    <source>
        <dbReference type="Proteomes" id="UP000246145"/>
    </source>
</evidence>
<protein>
    <submittedName>
        <fullName evidence="7">Putative ABC transport system permease protein</fullName>
    </submittedName>
</protein>
<keyword evidence="3 6" id="KW-0812">Transmembrane</keyword>
<dbReference type="CDD" id="cd06574">
    <property type="entry name" value="TM_PBP1_branched-chain-AA_like"/>
    <property type="match status" value="1"/>
</dbReference>